<dbReference type="OrthoDB" id="1082240at2"/>
<evidence type="ECO:0000259" key="3">
    <source>
        <dbReference type="Pfam" id="PF13505"/>
    </source>
</evidence>
<dbReference type="RefSeq" id="WP_068960008.1">
    <property type="nucleotide sequence ID" value="NZ_CAJTAP010000002.1"/>
</dbReference>
<evidence type="ECO:0000313" key="4">
    <source>
        <dbReference type="EMBL" id="ANU62625.1"/>
    </source>
</evidence>
<gene>
    <name evidence="4" type="ORF">A4V02_02035</name>
</gene>
<dbReference type="InterPro" id="IPR011250">
    <property type="entry name" value="OMP/PagP_B-barrel"/>
</dbReference>
<accession>A0A1B1S750</accession>
<proteinExistence type="predicted"/>
<dbReference type="InterPro" id="IPR027385">
    <property type="entry name" value="Beta-barrel_OMP"/>
</dbReference>
<evidence type="ECO:0000256" key="2">
    <source>
        <dbReference type="SAM" id="SignalP"/>
    </source>
</evidence>
<keyword evidence="5" id="KW-1185">Reference proteome</keyword>
<dbReference type="GeneID" id="65535617"/>
<accession>A0A1Z2XEM4</accession>
<feature type="domain" description="Outer membrane protein beta-barrel" evidence="3">
    <location>
        <begin position="6"/>
        <end position="182"/>
    </location>
</feature>
<feature type="chain" id="PRO_5008529212" description="Outer membrane protein beta-barrel domain-containing protein" evidence="2">
    <location>
        <begin position="20"/>
        <end position="182"/>
    </location>
</feature>
<dbReference type="EMBL" id="CP015402">
    <property type="protein sequence ID" value="ANU62625.1"/>
    <property type="molecule type" value="Genomic_DNA"/>
</dbReference>
<name>A0A1B1S750_9BACT</name>
<dbReference type="SUPFAM" id="SSF56925">
    <property type="entry name" value="OMPA-like"/>
    <property type="match status" value="1"/>
</dbReference>
<dbReference type="Pfam" id="PF13505">
    <property type="entry name" value="OMP_b-brl"/>
    <property type="match status" value="1"/>
</dbReference>
<dbReference type="AlphaFoldDB" id="A0A1B1S750"/>
<protein>
    <recommendedName>
        <fullName evidence="3">Outer membrane protein beta-barrel domain-containing protein</fullName>
    </recommendedName>
</protein>
<feature type="signal peptide" evidence="2">
    <location>
        <begin position="1"/>
        <end position="19"/>
    </location>
</feature>
<sequence>MKKLLIALAAVVMSLSASAQSWWVDGQLSANQNKHGDFKNISVSVLPEVGYNVGRWDIAAQFGLAYAHQKDGDGASIHGASLKFNPFVRYTFVNIGKIGFYVDLAGQFQTGKFFDEDVSGEEIINGTLWGIGLKPGVKYAINDHVVFSAALGFLGYKRCHDYEFAGMSFNTGNMSLGVTYVF</sequence>
<organism evidence="4 5">
    <name type="scientific">Muribaculum intestinale</name>
    <dbReference type="NCBI Taxonomy" id="1796646"/>
    <lineage>
        <taxon>Bacteria</taxon>
        <taxon>Pseudomonadati</taxon>
        <taxon>Bacteroidota</taxon>
        <taxon>Bacteroidia</taxon>
        <taxon>Bacteroidales</taxon>
        <taxon>Muribaculaceae</taxon>
        <taxon>Muribaculum</taxon>
    </lineage>
</organism>
<keyword evidence="1 2" id="KW-0732">Signal</keyword>
<dbReference type="Proteomes" id="UP000186351">
    <property type="component" value="Chromosome"/>
</dbReference>
<reference evidence="5" key="1">
    <citation type="submission" date="2016-04" db="EMBL/GenBank/DDBJ databases">
        <title>Complete Genome Sequences of Twelve Strains of a Stable Defined Moderately Diverse Mouse Microbiota 2 (sDMDMm2).</title>
        <authorList>
            <person name="Uchimura Y."/>
            <person name="Wyss M."/>
            <person name="Brugiroux S."/>
            <person name="Limenitakis J.P."/>
            <person name="Stecher B."/>
            <person name="McCoy K.D."/>
            <person name="Macpherson A.J."/>
        </authorList>
    </citation>
    <scope>NUCLEOTIDE SEQUENCE [LARGE SCALE GENOMIC DNA]</scope>
    <source>
        <strain evidence="5">YL27</strain>
    </source>
</reference>
<evidence type="ECO:0000256" key="1">
    <source>
        <dbReference type="ARBA" id="ARBA00022729"/>
    </source>
</evidence>
<evidence type="ECO:0000313" key="5">
    <source>
        <dbReference type="Proteomes" id="UP000186351"/>
    </source>
</evidence>
<dbReference type="Gene3D" id="2.40.160.20">
    <property type="match status" value="1"/>
</dbReference>
<dbReference type="KEGG" id="pary:A4V02_02035"/>